<evidence type="ECO:0000256" key="1">
    <source>
        <dbReference type="ARBA" id="ARBA00022603"/>
    </source>
</evidence>
<organism evidence="5 6">
    <name type="scientific">Amycolatopsis arida</name>
    <dbReference type="NCBI Taxonomy" id="587909"/>
    <lineage>
        <taxon>Bacteria</taxon>
        <taxon>Bacillati</taxon>
        <taxon>Actinomycetota</taxon>
        <taxon>Actinomycetes</taxon>
        <taxon>Pseudonocardiales</taxon>
        <taxon>Pseudonocardiaceae</taxon>
        <taxon>Amycolatopsis</taxon>
    </lineage>
</organism>
<gene>
    <name evidence="5" type="ORF">SAMN05421810_103452</name>
</gene>
<evidence type="ECO:0000313" key="6">
    <source>
        <dbReference type="Proteomes" id="UP000198727"/>
    </source>
</evidence>
<dbReference type="PANTHER" id="PTHR43861:SF1">
    <property type="entry name" value="TRANS-ACONITATE 2-METHYLTRANSFERASE"/>
    <property type="match status" value="1"/>
</dbReference>
<feature type="domain" description="Methyltransferase" evidence="4">
    <location>
        <begin position="61"/>
        <end position="151"/>
    </location>
</feature>
<dbReference type="SUPFAM" id="SSF53335">
    <property type="entry name" value="S-adenosyl-L-methionine-dependent methyltransferases"/>
    <property type="match status" value="1"/>
</dbReference>
<name>A0A1I5T9Q0_9PSEU</name>
<keyword evidence="2 5" id="KW-0808">Transferase</keyword>
<protein>
    <submittedName>
        <fullName evidence="5">Methyltransferase domain-containing protein</fullName>
    </submittedName>
</protein>
<dbReference type="GO" id="GO:0008168">
    <property type="term" value="F:methyltransferase activity"/>
    <property type="evidence" value="ECO:0007669"/>
    <property type="project" value="UniProtKB-KW"/>
</dbReference>
<sequence length="230" mass="25538">MPGFDSVPGVTDFLARTRASYDTLAADYTDWITDELAARPLDRALLTAFAELVRAGDGGPVADIGCGPGRMSAFLHDLGVDVFGIDLSPRMVAIARRLYPDLRFAEGSMTELALRDGSLGGIVAWYSVIHVPEEELPRVFVEFHRVLAPGGYLQLAFQAGDEVAHWTEVAGHTISLDFHRRQPDRVTELLRRAGFEVRTRTLREPDDDGRFPESTPQAYLLARKQTEERP</sequence>
<accession>A0A1I5T9Q0</accession>
<proteinExistence type="predicted"/>
<dbReference type="AlphaFoldDB" id="A0A1I5T9Q0"/>
<keyword evidence="6" id="KW-1185">Reference proteome</keyword>
<feature type="region of interest" description="Disordered" evidence="3">
    <location>
        <begin position="203"/>
        <end position="230"/>
    </location>
</feature>
<dbReference type="InterPro" id="IPR029063">
    <property type="entry name" value="SAM-dependent_MTases_sf"/>
</dbReference>
<evidence type="ECO:0000256" key="2">
    <source>
        <dbReference type="ARBA" id="ARBA00022679"/>
    </source>
</evidence>
<evidence type="ECO:0000259" key="4">
    <source>
        <dbReference type="Pfam" id="PF13649"/>
    </source>
</evidence>
<dbReference type="GO" id="GO:0032259">
    <property type="term" value="P:methylation"/>
    <property type="evidence" value="ECO:0007669"/>
    <property type="project" value="UniProtKB-KW"/>
</dbReference>
<dbReference type="InterPro" id="IPR041698">
    <property type="entry name" value="Methyltransf_25"/>
</dbReference>
<evidence type="ECO:0000256" key="3">
    <source>
        <dbReference type="SAM" id="MobiDB-lite"/>
    </source>
</evidence>
<dbReference type="Gene3D" id="3.40.50.150">
    <property type="entry name" value="Vaccinia Virus protein VP39"/>
    <property type="match status" value="1"/>
</dbReference>
<dbReference type="STRING" id="587909.SAMN05421810_103452"/>
<dbReference type="PANTHER" id="PTHR43861">
    <property type="entry name" value="TRANS-ACONITATE 2-METHYLTRANSFERASE-RELATED"/>
    <property type="match status" value="1"/>
</dbReference>
<reference evidence="6" key="1">
    <citation type="submission" date="2016-10" db="EMBL/GenBank/DDBJ databases">
        <authorList>
            <person name="Varghese N."/>
            <person name="Submissions S."/>
        </authorList>
    </citation>
    <scope>NUCLEOTIDE SEQUENCE [LARGE SCALE GENOMIC DNA]</scope>
    <source>
        <strain evidence="6">CGMCC 4.5579</strain>
    </source>
</reference>
<dbReference type="CDD" id="cd02440">
    <property type="entry name" value="AdoMet_MTases"/>
    <property type="match status" value="1"/>
</dbReference>
<dbReference type="RefSeq" id="WP_177216916.1">
    <property type="nucleotide sequence ID" value="NZ_FOWW01000003.1"/>
</dbReference>
<evidence type="ECO:0000313" key="5">
    <source>
        <dbReference type="EMBL" id="SFP79752.1"/>
    </source>
</evidence>
<dbReference type="Pfam" id="PF13649">
    <property type="entry name" value="Methyltransf_25"/>
    <property type="match status" value="1"/>
</dbReference>
<dbReference type="EMBL" id="FOWW01000003">
    <property type="protein sequence ID" value="SFP79752.1"/>
    <property type="molecule type" value="Genomic_DNA"/>
</dbReference>
<keyword evidence="1 5" id="KW-0489">Methyltransferase</keyword>
<dbReference type="Proteomes" id="UP000198727">
    <property type="component" value="Unassembled WGS sequence"/>
</dbReference>